<reference evidence="2" key="2">
    <citation type="submission" date="2023-05" db="EMBL/GenBank/DDBJ databases">
        <authorList>
            <consortium name="Lawrence Berkeley National Laboratory"/>
            <person name="Steindorff A."/>
            <person name="Hensen N."/>
            <person name="Bonometti L."/>
            <person name="Westerberg I."/>
            <person name="Brannstrom I.O."/>
            <person name="Guillou S."/>
            <person name="Cros-Aarteil S."/>
            <person name="Calhoun S."/>
            <person name="Haridas S."/>
            <person name="Kuo A."/>
            <person name="Mondo S."/>
            <person name="Pangilinan J."/>
            <person name="Riley R."/>
            <person name="Labutti K."/>
            <person name="Andreopoulos B."/>
            <person name="Lipzen A."/>
            <person name="Chen C."/>
            <person name="Yanf M."/>
            <person name="Daum C."/>
            <person name="Ng V."/>
            <person name="Clum A."/>
            <person name="Ohm R."/>
            <person name="Martin F."/>
            <person name="Silar P."/>
            <person name="Natvig D."/>
            <person name="Lalanne C."/>
            <person name="Gautier V."/>
            <person name="Ament-Velasquez S.L."/>
            <person name="Kruys A."/>
            <person name="Hutchinson M.I."/>
            <person name="Powell A.J."/>
            <person name="Barry K."/>
            <person name="Miller A.N."/>
            <person name="Grigoriev I.V."/>
            <person name="Debuchy R."/>
            <person name="Gladieux P."/>
            <person name="Thoren M.H."/>
            <person name="Johannesson H."/>
        </authorList>
    </citation>
    <scope>NUCLEOTIDE SEQUENCE</scope>
    <source>
        <strain evidence="2">CBS 731.68</strain>
    </source>
</reference>
<feature type="compositionally biased region" description="Low complexity" evidence="1">
    <location>
        <begin position="36"/>
        <end position="45"/>
    </location>
</feature>
<dbReference type="AlphaFoldDB" id="A0AAN6Z2E1"/>
<feature type="compositionally biased region" description="Low complexity" evidence="1">
    <location>
        <begin position="1"/>
        <end position="19"/>
    </location>
</feature>
<accession>A0AAN6Z2E1</accession>
<feature type="compositionally biased region" description="Low complexity" evidence="1">
    <location>
        <begin position="52"/>
        <end position="70"/>
    </location>
</feature>
<feature type="compositionally biased region" description="Basic residues" evidence="1">
    <location>
        <begin position="20"/>
        <end position="32"/>
    </location>
</feature>
<keyword evidence="3" id="KW-1185">Reference proteome</keyword>
<feature type="compositionally biased region" description="Basic and acidic residues" evidence="1">
    <location>
        <begin position="96"/>
        <end position="112"/>
    </location>
</feature>
<feature type="region of interest" description="Disordered" evidence="1">
    <location>
        <begin position="282"/>
        <end position="308"/>
    </location>
</feature>
<comment type="caution">
    <text evidence="2">The sequence shown here is derived from an EMBL/GenBank/DDBJ whole genome shotgun (WGS) entry which is preliminary data.</text>
</comment>
<dbReference type="RefSeq" id="XP_062646582.1">
    <property type="nucleotide sequence ID" value="XM_062787563.1"/>
</dbReference>
<protein>
    <submittedName>
        <fullName evidence="2">Uncharacterized protein</fullName>
    </submittedName>
</protein>
<gene>
    <name evidence="2" type="ORF">N657DRAFT_481085</name>
</gene>
<name>A0AAN6Z2E1_9PEZI</name>
<feature type="region of interest" description="Disordered" evidence="1">
    <location>
        <begin position="1"/>
        <end position="112"/>
    </location>
</feature>
<evidence type="ECO:0000256" key="1">
    <source>
        <dbReference type="SAM" id="MobiDB-lite"/>
    </source>
</evidence>
<reference evidence="2" key="1">
    <citation type="journal article" date="2023" name="Mol. Phylogenet. Evol.">
        <title>Genome-scale phylogeny and comparative genomics of the fungal order Sordariales.</title>
        <authorList>
            <person name="Hensen N."/>
            <person name="Bonometti L."/>
            <person name="Westerberg I."/>
            <person name="Brannstrom I.O."/>
            <person name="Guillou S."/>
            <person name="Cros-Aarteil S."/>
            <person name="Calhoun S."/>
            <person name="Haridas S."/>
            <person name="Kuo A."/>
            <person name="Mondo S."/>
            <person name="Pangilinan J."/>
            <person name="Riley R."/>
            <person name="LaButti K."/>
            <person name="Andreopoulos B."/>
            <person name="Lipzen A."/>
            <person name="Chen C."/>
            <person name="Yan M."/>
            <person name="Daum C."/>
            <person name="Ng V."/>
            <person name="Clum A."/>
            <person name="Steindorff A."/>
            <person name="Ohm R.A."/>
            <person name="Martin F."/>
            <person name="Silar P."/>
            <person name="Natvig D.O."/>
            <person name="Lalanne C."/>
            <person name="Gautier V."/>
            <person name="Ament-Velasquez S.L."/>
            <person name="Kruys A."/>
            <person name="Hutchinson M.I."/>
            <person name="Powell A.J."/>
            <person name="Barry K."/>
            <person name="Miller A.N."/>
            <person name="Grigoriev I.V."/>
            <person name="Debuchy R."/>
            <person name="Gladieux P."/>
            <person name="Hiltunen Thoren M."/>
            <person name="Johannesson H."/>
        </authorList>
    </citation>
    <scope>NUCLEOTIDE SEQUENCE</scope>
    <source>
        <strain evidence="2">CBS 731.68</strain>
    </source>
</reference>
<proteinExistence type="predicted"/>
<feature type="compositionally biased region" description="Polar residues" evidence="1">
    <location>
        <begin position="71"/>
        <end position="87"/>
    </location>
</feature>
<dbReference type="EMBL" id="MU853230">
    <property type="protein sequence ID" value="KAK4122811.1"/>
    <property type="molecule type" value="Genomic_DNA"/>
</dbReference>
<organism evidence="2 3">
    <name type="scientific">Parathielavia appendiculata</name>
    <dbReference type="NCBI Taxonomy" id="2587402"/>
    <lineage>
        <taxon>Eukaryota</taxon>
        <taxon>Fungi</taxon>
        <taxon>Dikarya</taxon>
        <taxon>Ascomycota</taxon>
        <taxon>Pezizomycotina</taxon>
        <taxon>Sordariomycetes</taxon>
        <taxon>Sordariomycetidae</taxon>
        <taxon>Sordariales</taxon>
        <taxon>Chaetomiaceae</taxon>
        <taxon>Parathielavia</taxon>
    </lineage>
</organism>
<evidence type="ECO:0000313" key="3">
    <source>
        <dbReference type="Proteomes" id="UP001302602"/>
    </source>
</evidence>
<feature type="region of interest" description="Disordered" evidence="1">
    <location>
        <begin position="124"/>
        <end position="198"/>
    </location>
</feature>
<dbReference type="GeneID" id="87824333"/>
<sequence>MTSGSTGTRRTTTTSTSNSTRRRHHHRTHKRRDPYSSASSAGTSHSSRKRTLTSASARSAASSRAGSTRSINRLTAADNTRASSRASGTVGDDHDELSMGRESNRGDEIGIEIDRKRTTHLIIEGPGLVQSATNSSSRRGGVGGSREAADSEGDEYDLGERSRRGEYMSSGSESDSGRDEGYGYGSDEEVEQEGNDIGSEAWPRGIIKTVSVEVVEEVNEEYVAAAAAAAKNNTNRGGVGIPGGAQPAANTAVGQSSRVFGRNSISVGPGIMSGRQPRVLLADNAERVSGGSGIEQDWETMLKTGPPR</sequence>
<dbReference type="Proteomes" id="UP001302602">
    <property type="component" value="Unassembled WGS sequence"/>
</dbReference>
<evidence type="ECO:0000313" key="2">
    <source>
        <dbReference type="EMBL" id="KAK4122811.1"/>
    </source>
</evidence>